<evidence type="ECO:0000259" key="7">
    <source>
        <dbReference type="PROSITE" id="PS50066"/>
    </source>
</evidence>
<dbReference type="AlphaFoldDB" id="A0A2G2Y9R3"/>
<evidence type="ECO:0000256" key="1">
    <source>
        <dbReference type="ARBA" id="ARBA00004123"/>
    </source>
</evidence>
<evidence type="ECO:0008006" key="11">
    <source>
        <dbReference type="Google" id="ProtNLM"/>
    </source>
</evidence>
<dbReference type="EMBL" id="AYRZ02000012">
    <property type="protein sequence ID" value="PHT66291.1"/>
    <property type="molecule type" value="Genomic_DNA"/>
</dbReference>
<dbReference type="GO" id="GO:0000978">
    <property type="term" value="F:RNA polymerase II cis-regulatory region sequence-specific DNA binding"/>
    <property type="evidence" value="ECO:0000318"/>
    <property type="project" value="GO_Central"/>
</dbReference>
<reference evidence="9 10" key="1">
    <citation type="journal article" date="2014" name="Nat. Genet.">
        <title>Genome sequence of the hot pepper provides insights into the evolution of pungency in Capsicum species.</title>
        <authorList>
            <person name="Kim S."/>
            <person name="Park M."/>
            <person name="Yeom S.I."/>
            <person name="Kim Y.M."/>
            <person name="Lee J.M."/>
            <person name="Lee H.A."/>
            <person name="Seo E."/>
            <person name="Choi J."/>
            <person name="Cheong K."/>
            <person name="Kim K.T."/>
            <person name="Jung K."/>
            <person name="Lee G.W."/>
            <person name="Oh S.K."/>
            <person name="Bae C."/>
            <person name="Kim S.B."/>
            <person name="Lee H.Y."/>
            <person name="Kim S.Y."/>
            <person name="Kim M.S."/>
            <person name="Kang B.C."/>
            <person name="Jo Y.D."/>
            <person name="Yang H.B."/>
            <person name="Jeong H.J."/>
            <person name="Kang W.H."/>
            <person name="Kwon J.K."/>
            <person name="Shin C."/>
            <person name="Lim J.Y."/>
            <person name="Park J.H."/>
            <person name="Huh J.H."/>
            <person name="Kim J.S."/>
            <person name="Kim B.D."/>
            <person name="Cohen O."/>
            <person name="Paran I."/>
            <person name="Suh M.C."/>
            <person name="Lee S.B."/>
            <person name="Kim Y.K."/>
            <person name="Shin Y."/>
            <person name="Noh S.J."/>
            <person name="Park J."/>
            <person name="Seo Y.S."/>
            <person name="Kwon S.Y."/>
            <person name="Kim H.A."/>
            <person name="Park J.M."/>
            <person name="Kim H.J."/>
            <person name="Choi S.B."/>
            <person name="Bosland P.W."/>
            <person name="Reeves G."/>
            <person name="Jo S.H."/>
            <person name="Lee B.W."/>
            <person name="Cho H.T."/>
            <person name="Choi H.S."/>
            <person name="Lee M.S."/>
            <person name="Yu Y."/>
            <person name="Do Choi Y."/>
            <person name="Park B.S."/>
            <person name="van Deynze A."/>
            <person name="Ashrafi H."/>
            <person name="Hill T."/>
            <person name="Kim W.T."/>
            <person name="Pai H.S."/>
            <person name="Ahn H.K."/>
            <person name="Yeam I."/>
            <person name="Giovannoni J.J."/>
            <person name="Rose J.K."/>
            <person name="Sorensen I."/>
            <person name="Lee S.J."/>
            <person name="Kim R.W."/>
            <person name="Choi I.Y."/>
            <person name="Choi B.S."/>
            <person name="Lim J.S."/>
            <person name="Lee Y.H."/>
            <person name="Choi D."/>
        </authorList>
    </citation>
    <scope>NUCLEOTIDE SEQUENCE [LARGE SCALE GENOMIC DNA]</scope>
    <source>
        <strain evidence="10">cv. CM334</strain>
    </source>
</reference>
<keyword evidence="6" id="KW-0175">Coiled coil</keyword>
<evidence type="ECO:0000313" key="10">
    <source>
        <dbReference type="Proteomes" id="UP000222542"/>
    </source>
</evidence>
<evidence type="ECO:0000313" key="9">
    <source>
        <dbReference type="EMBL" id="PHT66291.1"/>
    </source>
</evidence>
<dbReference type="Gramene" id="PHT66291">
    <property type="protein sequence ID" value="PHT66291"/>
    <property type="gene ID" value="T459_30716"/>
</dbReference>
<keyword evidence="10" id="KW-1185">Reference proteome</keyword>
<keyword evidence="3" id="KW-0238">DNA-binding</keyword>
<name>A0A2G2Y9R3_CAPAN</name>
<proteinExistence type="predicted"/>
<dbReference type="Pfam" id="PF00319">
    <property type="entry name" value="SRF-TF"/>
    <property type="match status" value="1"/>
</dbReference>
<keyword evidence="4" id="KW-0804">Transcription</keyword>
<evidence type="ECO:0000256" key="3">
    <source>
        <dbReference type="ARBA" id="ARBA00023125"/>
    </source>
</evidence>
<protein>
    <recommendedName>
        <fullName evidence="11">Agamous-like MADS-box protein AGL27</fullName>
    </recommendedName>
</protein>
<dbReference type="GO" id="GO:0006357">
    <property type="term" value="P:regulation of transcription by RNA polymerase II"/>
    <property type="evidence" value="ECO:0000318"/>
    <property type="project" value="GO_Central"/>
</dbReference>
<evidence type="ECO:0000256" key="5">
    <source>
        <dbReference type="ARBA" id="ARBA00023242"/>
    </source>
</evidence>
<sequence length="190" mass="21874">METCGNIGLGLKKKKEMGRRKLEIKRIQDKNCRQVAFCKRRQGLIKKANELSILCIVDVGVVIISKNGTGRLHEYSSTNSVTGILQRYESHVQAEKEISGEHSMYSSMKIGELLQTAERQLEETNADGHTVTDLIHLQNELQTSLTQIRSKKTQLMLETVKDLLEKEKQLREEKKILKNNRARMKKKRKK</sequence>
<evidence type="ECO:0000259" key="8">
    <source>
        <dbReference type="PROSITE" id="PS51297"/>
    </source>
</evidence>
<feature type="domain" description="MADS-box" evidence="7">
    <location>
        <begin position="17"/>
        <end position="79"/>
    </location>
</feature>
<dbReference type="InterPro" id="IPR002100">
    <property type="entry name" value="TF_MADSbox"/>
</dbReference>
<dbReference type="GO" id="GO:0005634">
    <property type="term" value="C:nucleus"/>
    <property type="evidence" value="ECO:0007669"/>
    <property type="project" value="UniProtKB-SubCell"/>
</dbReference>
<dbReference type="STRING" id="4072.A0A2G2Y9R3"/>
<gene>
    <name evidence="9" type="ORF">T459_30716</name>
</gene>
<dbReference type="InterPro" id="IPR002487">
    <property type="entry name" value="TF_Kbox"/>
</dbReference>
<dbReference type="OMA" id="KEISGEH"/>
<dbReference type="Proteomes" id="UP000222542">
    <property type="component" value="Unassembled WGS sequence"/>
</dbReference>
<comment type="subcellular location">
    <subcellularLocation>
        <location evidence="1">Nucleus</location>
    </subcellularLocation>
</comment>
<keyword evidence="5" id="KW-0539">Nucleus</keyword>
<dbReference type="SMART" id="SM00432">
    <property type="entry name" value="MADS"/>
    <property type="match status" value="1"/>
</dbReference>
<reference evidence="9 10" key="2">
    <citation type="journal article" date="2017" name="Genome Biol.">
        <title>New reference genome sequences of hot pepper reveal the massive evolution of plant disease-resistance genes by retroduplication.</title>
        <authorList>
            <person name="Kim S."/>
            <person name="Park J."/>
            <person name="Yeom S.I."/>
            <person name="Kim Y.M."/>
            <person name="Seo E."/>
            <person name="Kim K.T."/>
            <person name="Kim M.S."/>
            <person name="Lee J.M."/>
            <person name="Cheong K."/>
            <person name="Shin H.S."/>
            <person name="Kim S.B."/>
            <person name="Han K."/>
            <person name="Lee J."/>
            <person name="Park M."/>
            <person name="Lee H.A."/>
            <person name="Lee H.Y."/>
            <person name="Lee Y."/>
            <person name="Oh S."/>
            <person name="Lee J.H."/>
            <person name="Choi E."/>
            <person name="Choi E."/>
            <person name="Lee S.E."/>
            <person name="Jeon J."/>
            <person name="Kim H."/>
            <person name="Choi G."/>
            <person name="Song H."/>
            <person name="Lee J."/>
            <person name="Lee S.C."/>
            <person name="Kwon J.K."/>
            <person name="Lee H.Y."/>
            <person name="Koo N."/>
            <person name="Hong Y."/>
            <person name="Kim R.W."/>
            <person name="Kang W.H."/>
            <person name="Huh J.H."/>
            <person name="Kang B.C."/>
            <person name="Yang T.J."/>
            <person name="Lee Y.H."/>
            <person name="Bennetzen J.L."/>
            <person name="Choi D."/>
        </authorList>
    </citation>
    <scope>NUCLEOTIDE SEQUENCE [LARGE SCALE GENOMIC DNA]</scope>
    <source>
        <strain evidence="10">cv. CM334</strain>
    </source>
</reference>
<dbReference type="InterPro" id="IPR036879">
    <property type="entry name" value="TF_MADSbox_sf"/>
</dbReference>
<keyword evidence="2" id="KW-0805">Transcription regulation</keyword>
<evidence type="ECO:0000256" key="6">
    <source>
        <dbReference type="SAM" id="Coils"/>
    </source>
</evidence>
<dbReference type="GO" id="GO:0000981">
    <property type="term" value="F:DNA-binding transcription factor activity, RNA polymerase II-specific"/>
    <property type="evidence" value="ECO:0000318"/>
    <property type="project" value="GO_Central"/>
</dbReference>
<accession>A0A2G2Y9R3</accession>
<dbReference type="PROSITE" id="PS51297">
    <property type="entry name" value="K_BOX"/>
    <property type="match status" value="1"/>
</dbReference>
<dbReference type="Gene3D" id="3.40.1810.10">
    <property type="entry name" value="Transcription factor, MADS-box"/>
    <property type="match status" value="1"/>
</dbReference>
<dbReference type="PANTHER" id="PTHR48019">
    <property type="entry name" value="SERUM RESPONSE FACTOR HOMOLOG"/>
    <property type="match status" value="1"/>
</dbReference>
<feature type="coiled-coil region" evidence="6">
    <location>
        <begin position="160"/>
        <end position="190"/>
    </location>
</feature>
<dbReference type="PROSITE" id="PS50066">
    <property type="entry name" value="MADS_BOX_2"/>
    <property type="match status" value="1"/>
</dbReference>
<feature type="domain" description="K-box" evidence="8">
    <location>
        <begin position="97"/>
        <end position="190"/>
    </location>
</feature>
<organism evidence="9 10">
    <name type="scientific">Capsicum annuum</name>
    <name type="common">Capsicum pepper</name>
    <dbReference type="NCBI Taxonomy" id="4072"/>
    <lineage>
        <taxon>Eukaryota</taxon>
        <taxon>Viridiplantae</taxon>
        <taxon>Streptophyta</taxon>
        <taxon>Embryophyta</taxon>
        <taxon>Tracheophyta</taxon>
        <taxon>Spermatophyta</taxon>
        <taxon>Magnoliopsida</taxon>
        <taxon>eudicotyledons</taxon>
        <taxon>Gunneridae</taxon>
        <taxon>Pentapetalae</taxon>
        <taxon>asterids</taxon>
        <taxon>lamiids</taxon>
        <taxon>Solanales</taxon>
        <taxon>Solanaceae</taxon>
        <taxon>Solanoideae</taxon>
        <taxon>Capsiceae</taxon>
        <taxon>Capsicum</taxon>
    </lineage>
</organism>
<evidence type="ECO:0000256" key="4">
    <source>
        <dbReference type="ARBA" id="ARBA00023163"/>
    </source>
</evidence>
<dbReference type="GO" id="GO:0046983">
    <property type="term" value="F:protein dimerization activity"/>
    <property type="evidence" value="ECO:0007669"/>
    <property type="project" value="InterPro"/>
</dbReference>
<dbReference type="InterPro" id="IPR050142">
    <property type="entry name" value="MADS-box/MEF2_TF"/>
</dbReference>
<dbReference type="SUPFAM" id="SSF55455">
    <property type="entry name" value="SRF-like"/>
    <property type="match status" value="1"/>
</dbReference>
<evidence type="ECO:0000256" key="2">
    <source>
        <dbReference type="ARBA" id="ARBA00023015"/>
    </source>
</evidence>
<dbReference type="Pfam" id="PF01486">
    <property type="entry name" value="K-box"/>
    <property type="match status" value="1"/>
</dbReference>
<dbReference type="PRINTS" id="PR00404">
    <property type="entry name" value="MADSDOMAIN"/>
</dbReference>
<comment type="caution">
    <text evidence="9">The sequence shown here is derived from an EMBL/GenBank/DDBJ whole genome shotgun (WGS) entry which is preliminary data.</text>
</comment>